<organism evidence="1 2">
    <name type="scientific">Nostoc commune NIES-4072</name>
    <dbReference type="NCBI Taxonomy" id="2005467"/>
    <lineage>
        <taxon>Bacteria</taxon>
        <taxon>Bacillati</taxon>
        <taxon>Cyanobacteriota</taxon>
        <taxon>Cyanophyceae</taxon>
        <taxon>Nostocales</taxon>
        <taxon>Nostocaceae</taxon>
        <taxon>Nostoc</taxon>
    </lineage>
</organism>
<evidence type="ECO:0000313" key="1">
    <source>
        <dbReference type="EMBL" id="GBG19589.1"/>
    </source>
</evidence>
<gene>
    <name evidence="1" type="ORF">NIES4072_32570</name>
</gene>
<proteinExistence type="predicted"/>
<dbReference type="EMBL" id="BDUD01000001">
    <property type="protein sequence ID" value="GBG19589.1"/>
    <property type="molecule type" value="Genomic_DNA"/>
</dbReference>
<protein>
    <submittedName>
        <fullName evidence="1">Uncharacterized protein</fullName>
    </submittedName>
</protein>
<dbReference type="AlphaFoldDB" id="A0A2R5FNH2"/>
<accession>A0A2R5FNH2</accession>
<comment type="caution">
    <text evidence="1">The sequence shown here is derived from an EMBL/GenBank/DDBJ whole genome shotgun (WGS) entry which is preliminary data.</text>
</comment>
<dbReference type="Proteomes" id="UP000245124">
    <property type="component" value="Unassembled WGS sequence"/>
</dbReference>
<name>A0A2R5FNH2_NOSCO</name>
<sequence length="58" mass="6872">MDFVNLRKTGDSWEFATEADLEDFVWANLKELFGLIPLKRFQQITIVDIALDTWLKRL</sequence>
<reference evidence="1 2" key="1">
    <citation type="submission" date="2017-06" db="EMBL/GenBank/DDBJ databases">
        <title>Genome sequencing of cyanobaciteial culture collection at National Institute for Environmental Studies (NIES).</title>
        <authorList>
            <person name="Hirose Y."/>
            <person name="Shimura Y."/>
            <person name="Fujisawa T."/>
            <person name="Nakamura Y."/>
            <person name="Kawachi M."/>
        </authorList>
    </citation>
    <scope>NUCLEOTIDE SEQUENCE [LARGE SCALE GENOMIC DNA]</scope>
    <source>
        <strain evidence="1 2">NIES-4072</strain>
    </source>
</reference>
<keyword evidence="2" id="KW-1185">Reference proteome</keyword>
<evidence type="ECO:0000313" key="2">
    <source>
        <dbReference type="Proteomes" id="UP000245124"/>
    </source>
</evidence>